<dbReference type="PATRIC" id="fig|1123269.5.peg.2115"/>
<feature type="domain" description="Surface-adhesin protein E-like" evidence="1">
    <location>
        <begin position="76"/>
        <end position="178"/>
    </location>
</feature>
<accession>W0A7H3</accession>
<dbReference type="Proteomes" id="UP000018851">
    <property type="component" value="Chromosome"/>
</dbReference>
<dbReference type="InterPro" id="IPR031939">
    <property type="entry name" value="Adhesin_E-like"/>
</dbReference>
<dbReference type="RefSeq" id="WP_025292118.1">
    <property type="nucleotide sequence ID" value="NZ_CP006644.1"/>
</dbReference>
<dbReference type="STRING" id="1123269.NX02_10875"/>
<dbReference type="HOGENOM" id="CLU_1502540_0_0_5"/>
<evidence type="ECO:0000313" key="3">
    <source>
        <dbReference type="Proteomes" id="UP000018851"/>
    </source>
</evidence>
<evidence type="ECO:0000313" key="2">
    <source>
        <dbReference type="EMBL" id="AHE53889.1"/>
    </source>
</evidence>
<gene>
    <name evidence="2" type="ORF">NX02_10875</name>
</gene>
<protein>
    <recommendedName>
        <fullName evidence="1">Surface-adhesin protein E-like domain-containing protein</fullName>
    </recommendedName>
</protein>
<dbReference type="Pfam" id="PF16747">
    <property type="entry name" value="Adhesin_E"/>
    <property type="match status" value="1"/>
</dbReference>
<dbReference type="AlphaFoldDB" id="W0A7H3"/>
<evidence type="ECO:0000259" key="1">
    <source>
        <dbReference type="Pfam" id="PF16747"/>
    </source>
</evidence>
<keyword evidence="3" id="KW-1185">Reference proteome</keyword>
<proteinExistence type="predicted"/>
<reference evidence="2 3" key="1">
    <citation type="submission" date="2013-07" db="EMBL/GenBank/DDBJ databases">
        <title>Completed genome of Sphingomonas sanxanigenens NX02.</title>
        <authorList>
            <person name="Ma T."/>
            <person name="Huang H."/>
            <person name="Wu M."/>
            <person name="Li X."/>
            <person name="Li G."/>
        </authorList>
    </citation>
    <scope>NUCLEOTIDE SEQUENCE [LARGE SCALE GENOMIC DNA]</scope>
    <source>
        <strain evidence="2 3">NX02</strain>
    </source>
</reference>
<dbReference type="OrthoDB" id="7593807at2"/>
<dbReference type="KEGG" id="ssan:NX02_10875"/>
<organism evidence="2 3">
    <name type="scientific">Sphingomonas sanxanigenens DSM 19645 = NX02</name>
    <dbReference type="NCBI Taxonomy" id="1123269"/>
    <lineage>
        <taxon>Bacteria</taxon>
        <taxon>Pseudomonadati</taxon>
        <taxon>Pseudomonadota</taxon>
        <taxon>Alphaproteobacteria</taxon>
        <taxon>Sphingomonadales</taxon>
        <taxon>Sphingomonadaceae</taxon>
        <taxon>Sphingomonas</taxon>
    </lineage>
</organism>
<sequence length="179" mass="20531">MAQDITPQEAIRRLEQPFGDRVGLSLVRGFALSAALLVPGIARTQDLQPWAGYTTQGLAETRAPWQFRWDDPENEWLRISTDSQKATWFLQLASDLRAKDQPKRARRVWLKIDYSKQVTERAREAKALWVVDCNSQTFTVRNMTWYAPNGVVEETRSYPTTDIIPESMAATISRRVCSQ</sequence>
<name>W0A7H3_9SPHN</name>
<dbReference type="EMBL" id="CP006644">
    <property type="protein sequence ID" value="AHE53889.1"/>
    <property type="molecule type" value="Genomic_DNA"/>
</dbReference>